<sequence length="465" mass="51798">MIRLAVTSDVHGEERNYRALVNELKTKNYDLVIDNGDFFYGSPEAFYYEENAIWPPILECANEVVTVAIPGNHDFTHSLDVFEKARRVAKFDWICANVAGFKPYLVHVVSGVKIAILGLTTPMVREWDETGRLNDLEISSTLDALQKWMPIIREQEQPDILIVSYHGGFSKDPDTEVPFHGTPTENEAHAIAEAFPDIDLLITGHQHLRMNGAINGVRVIQPGSHATGYMDVTIEPSSEGYKVAAEFVSLSTQRTTETTLADTWLDEVIAEVAVDTRFSGMLDARLQKQPFHALIHDVFVQATGAELTVFEMPYLENGGFFGPVTRRDVLRHTPHKAPFHVIELTGRDVRSLLEQGAAVFAKHSKTGAVCFATEIPELAPAPYVYDIWGGVDYEFDFGQPVGNRLVSCQVNGVEIQQGQVFRVAVNRYRLTGYDFPLYKTAKVLSVTERTIPQILLDALSGVSVT</sequence>
<dbReference type="Pfam" id="PF02872">
    <property type="entry name" value="5_nucleotid_C"/>
    <property type="match status" value="1"/>
</dbReference>
<dbReference type="AlphaFoldDB" id="A0A264W4J7"/>
<reference evidence="5 6" key="1">
    <citation type="submission" date="2017-07" db="EMBL/GenBank/DDBJ databases">
        <title>Tetzosporium hominis gen.nov. sp.nov.</title>
        <authorList>
            <person name="Tetz G."/>
            <person name="Tetz V."/>
        </authorList>
    </citation>
    <scope>NUCLEOTIDE SEQUENCE [LARGE SCALE GENOMIC DNA]</scope>
    <source>
        <strain evidence="5 6">VT-49</strain>
    </source>
</reference>
<feature type="domain" description="Calcineurin-like phosphoesterase" evidence="3">
    <location>
        <begin position="2"/>
        <end position="207"/>
    </location>
</feature>
<accession>A0A264W4J7</accession>
<dbReference type="GO" id="GO:0000166">
    <property type="term" value="F:nucleotide binding"/>
    <property type="evidence" value="ECO:0007669"/>
    <property type="project" value="UniProtKB-KW"/>
</dbReference>
<dbReference type="EMBL" id="NOKQ01000196">
    <property type="protein sequence ID" value="OZS78471.1"/>
    <property type="molecule type" value="Genomic_DNA"/>
</dbReference>
<dbReference type="SUPFAM" id="SSF56300">
    <property type="entry name" value="Metallo-dependent phosphatases"/>
    <property type="match status" value="1"/>
</dbReference>
<dbReference type="GO" id="GO:0009166">
    <property type="term" value="P:nucleotide catabolic process"/>
    <property type="evidence" value="ECO:0007669"/>
    <property type="project" value="InterPro"/>
</dbReference>
<dbReference type="RefSeq" id="WP_094942502.1">
    <property type="nucleotide sequence ID" value="NZ_NOKQ01000196.1"/>
</dbReference>
<gene>
    <name evidence="5" type="ORF">CF394_06865</name>
</gene>
<dbReference type="Pfam" id="PF00149">
    <property type="entry name" value="Metallophos"/>
    <property type="match status" value="1"/>
</dbReference>
<dbReference type="InterPro" id="IPR036907">
    <property type="entry name" value="5'-Nucleotdase_C_sf"/>
</dbReference>
<comment type="similarity">
    <text evidence="2">Belongs to the 5'-nucleotidase family.</text>
</comment>
<proteinExistence type="inferred from homology"/>
<dbReference type="Gene3D" id="3.90.780.10">
    <property type="entry name" value="5'-Nucleotidase, C-terminal domain"/>
    <property type="match status" value="1"/>
</dbReference>
<keyword evidence="2" id="KW-0378">Hydrolase</keyword>
<dbReference type="GO" id="GO:0016787">
    <property type="term" value="F:hydrolase activity"/>
    <property type="evidence" value="ECO:0007669"/>
    <property type="project" value="UniProtKB-KW"/>
</dbReference>
<keyword evidence="1" id="KW-0732">Signal</keyword>
<protein>
    <recommendedName>
        <fullName evidence="7">Bifunctional metallophosphatase/5'-nucleotidase</fullName>
    </recommendedName>
</protein>
<evidence type="ECO:0000259" key="4">
    <source>
        <dbReference type="Pfam" id="PF02872"/>
    </source>
</evidence>
<dbReference type="OrthoDB" id="9801679at2"/>
<dbReference type="PANTHER" id="PTHR11575:SF6">
    <property type="entry name" value="2',3'-CYCLIC-NUCLEOTIDE 2'-PHOSPHODIESTERASE_3'-NUCLEOTIDASE"/>
    <property type="match status" value="1"/>
</dbReference>
<evidence type="ECO:0008006" key="7">
    <source>
        <dbReference type="Google" id="ProtNLM"/>
    </source>
</evidence>
<dbReference type="InterPro" id="IPR006179">
    <property type="entry name" value="5_nucleotidase/apyrase"/>
</dbReference>
<dbReference type="PANTHER" id="PTHR11575">
    <property type="entry name" value="5'-NUCLEOTIDASE-RELATED"/>
    <property type="match status" value="1"/>
</dbReference>
<name>A0A264W4J7_9BACL</name>
<dbReference type="Proteomes" id="UP000217065">
    <property type="component" value="Unassembled WGS sequence"/>
</dbReference>
<evidence type="ECO:0000259" key="3">
    <source>
        <dbReference type="Pfam" id="PF00149"/>
    </source>
</evidence>
<feature type="domain" description="5'-Nucleotidase C-terminal" evidence="4">
    <location>
        <begin position="269"/>
        <end position="434"/>
    </location>
</feature>
<evidence type="ECO:0000313" key="6">
    <source>
        <dbReference type="Proteomes" id="UP000217065"/>
    </source>
</evidence>
<dbReference type="InterPro" id="IPR029052">
    <property type="entry name" value="Metallo-depent_PP-like"/>
</dbReference>
<evidence type="ECO:0000256" key="1">
    <source>
        <dbReference type="ARBA" id="ARBA00022729"/>
    </source>
</evidence>
<keyword evidence="2" id="KW-0547">Nucleotide-binding</keyword>
<dbReference type="InterPro" id="IPR008334">
    <property type="entry name" value="5'-Nucleotdase_C"/>
</dbReference>
<evidence type="ECO:0000313" key="5">
    <source>
        <dbReference type="EMBL" id="OZS78471.1"/>
    </source>
</evidence>
<comment type="caution">
    <text evidence="5">The sequence shown here is derived from an EMBL/GenBank/DDBJ whole genome shotgun (WGS) entry which is preliminary data.</text>
</comment>
<evidence type="ECO:0000256" key="2">
    <source>
        <dbReference type="RuleBase" id="RU362119"/>
    </source>
</evidence>
<organism evidence="5 6">
    <name type="scientific">Tetzosporium hominis</name>
    <dbReference type="NCBI Taxonomy" id="2020506"/>
    <lineage>
        <taxon>Bacteria</taxon>
        <taxon>Bacillati</taxon>
        <taxon>Bacillota</taxon>
        <taxon>Bacilli</taxon>
        <taxon>Bacillales</taxon>
        <taxon>Caryophanaceae</taxon>
        <taxon>Tetzosporium</taxon>
    </lineage>
</organism>
<dbReference type="InterPro" id="IPR004843">
    <property type="entry name" value="Calcineurin-like_PHP"/>
</dbReference>
<dbReference type="GO" id="GO:0030288">
    <property type="term" value="C:outer membrane-bounded periplasmic space"/>
    <property type="evidence" value="ECO:0007669"/>
    <property type="project" value="TreeGrafter"/>
</dbReference>
<dbReference type="SUPFAM" id="SSF55816">
    <property type="entry name" value="5'-nucleotidase (syn. UDP-sugar hydrolase), C-terminal domain"/>
    <property type="match status" value="1"/>
</dbReference>
<dbReference type="Gene3D" id="3.60.21.10">
    <property type="match status" value="1"/>
</dbReference>
<keyword evidence="6" id="KW-1185">Reference proteome</keyword>
<dbReference type="PRINTS" id="PR01607">
    <property type="entry name" value="APYRASEFAMLY"/>
</dbReference>